<dbReference type="PROSITE" id="PS51257">
    <property type="entry name" value="PROKAR_LIPOPROTEIN"/>
    <property type="match status" value="1"/>
</dbReference>
<keyword evidence="7" id="KW-1185">Reference proteome</keyword>
<evidence type="ECO:0000256" key="3">
    <source>
        <dbReference type="ARBA" id="ARBA00022729"/>
    </source>
</evidence>
<gene>
    <name evidence="6" type="ORF">FC14_GL001352</name>
</gene>
<dbReference type="InterPro" id="IPR025997">
    <property type="entry name" value="SBP_2_dom"/>
</dbReference>
<dbReference type="Proteomes" id="UP000051008">
    <property type="component" value="Unassembled WGS sequence"/>
</dbReference>
<evidence type="ECO:0000256" key="2">
    <source>
        <dbReference type="ARBA" id="ARBA00007639"/>
    </source>
</evidence>
<comment type="similarity">
    <text evidence="2">Belongs to the bacterial solute-binding protein 2 family.</text>
</comment>
<protein>
    <submittedName>
        <fullName evidence="6">Sugar ABC transporter periplasmic protein</fullName>
    </submittedName>
</protein>
<dbReference type="GO" id="GO:0030246">
    <property type="term" value="F:carbohydrate binding"/>
    <property type="evidence" value="ECO:0007669"/>
    <property type="project" value="UniProtKB-ARBA"/>
</dbReference>
<evidence type="ECO:0000313" key="7">
    <source>
        <dbReference type="Proteomes" id="UP000051008"/>
    </source>
</evidence>
<dbReference type="Pfam" id="PF13407">
    <property type="entry name" value="Peripla_BP_4"/>
    <property type="match status" value="1"/>
</dbReference>
<dbReference type="CDD" id="cd01536">
    <property type="entry name" value="PBP1_ABC_sugar_binding-like"/>
    <property type="match status" value="1"/>
</dbReference>
<dbReference type="AlphaFoldDB" id="A0A0R2AEN0"/>
<dbReference type="EMBL" id="AYYP01000013">
    <property type="protein sequence ID" value="KRM65559.1"/>
    <property type="molecule type" value="Genomic_DNA"/>
</dbReference>
<evidence type="ECO:0000256" key="4">
    <source>
        <dbReference type="SAM" id="SignalP"/>
    </source>
</evidence>
<sequence>MLKKFFSLCLILTCASFFLAACGHDQADGNGKKIAIMTYTKNDTFSKKLIASMKENAQANGMEVDIYNANDSSDTQIAQVKKVAKMNYAAILIRPVEANNSQEITAIAGKTPVIFYNLQPEKSVLKPNQDIYVGPNEELAGKLQANYVLKQTSDKDTINVAILRGPSGLAAEKRTSAFQDTLRKAGKNVNYVFLDNGKWDLKTAQHLTELFLKTNQPCDALVANNDDMALGAIAAFKQAKRKLPIVCGVDLSAAGKRSIQNNQLAFSAYQPADSQGKTIIKAALLLANKKKVTDLKGASDDDLYVYTSFEGVTAENVANY</sequence>
<dbReference type="RefSeq" id="WP_056976161.1">
    <property type="nucleotide sequence ID" value="NZ_AYYP01000013.1"/>
</dbReference>
<reference evidence="6 7" key="1">
    <citation type="journal article" date="2015" name="Genome Announc.">
        <title>Expanding the biotechnology potential of lactobacilli through comparative genomics of 213 strains and associated genera.</title>
        <authorList>
            <person name="Sun Z."/>
            <person name="Harris H.M."/>
            <person name="McCann A."/>
            <person name="Guo C."/>
            <person name="Argimon S."/>
            <person name="Zhang W."/>
            <person name="Yang X."/>
            <person name="Jeffery I.B."/>
            <person name="Cooney J.C."/>
            <person name="Kagawa T.F."/>
            <person name="Liu W."/>
            <person name="Song Y."/>
            <person name="Salvetti E."/>
            <person name="Wrobel A."/>
            <person name="Rasinkangas P."/>
            <person name="Parkhill J."/>
            <person name="Rea M.C."/>
            <person name="O'Sullivan O."/>
            <person name="Ritari J."/>
            <person name="Douillard F.P."/>
            <person name="Paul Ross R."/>
            <person name="Yang R."/>
            <person name="Briner A.E."/>
            <person name="Felis G.E."/>
            <person name="de Vos W.M."/>
            <person name="Barrangou R."/>
            <person name="Klaenhammer T.R."/>
            <person name="Caufield P.W."/>
            <person name="Cui Y."/>
            <person name="Zhang H."/>
            <person name="O'Toole P.W."/>
        </authorList>
    </citation>
    <scope>NUCLEOTIDE SEQUENCE [LARGE SCALE GENOMIC DNA]</scope>
    <source>
        <strain evidence="6 7">DSM 20509</strain>
    </source>
</reference>
<dbReference type="Gene3D" id="3.40.50.2300">
    <property type="match status" value="2"/>
</dbReference>
<feature type="signal peptide" evidence="4">
    <location>
        <begin position="1"/>
        <end position="20"/>
    </location>
</feature>
<dbReference type="GO" id="GO:0030313">
    <property type="term" value="C:cell envelope"/>
    <property type="evidence" value="ECO:0007669"/>
    <property type="project" value="UniProtKB-SubCell"/>
</dbReference>
<organism evidence="6 7">
    <name type="scientific">Ligilactobacillus agilis DSM 20509</name>
    <dbReference type="NCBI Taxonomy" id="1423718"/>
    <lineage>
        <taxon>Bacteria</taxon>
        <taxon>Bacillati</taxon>
        <taxon>Bacillota</taxon>
        <taxon>Bacilli</taxon>
        <taxon>Lactobacillales</taxon>
        <taxon>Lactobacillaceae</taxon>
        <taxon>Ligilactobacillus</taxon>
    </lineage>
</organism>
<dbReference type="OrthoDB" id="9814427at2"/>
<comment type="subcellular location">
    <subcellularLocation>
        <location evidence="1">Cell envelope</location>
    </subcellularLocation>
</comment>
<evidence type="ECO:0000256" key="1">
    <source>
        <dbReference type="ARBA" id="ARBA00004196"/>
    </source>
</evidence>
<proteinExistence type="inferred from homology"/>
<keyword evidence="3 4" id="KW-0732">Signal</keyword>
<dbReference type="InterPro" id="IPR028082">
    <property type="entry name" value="Peripla_BP_I"/>
</dbReference>
<evidence type="ECO:0000259" key="5">
    <source>
        <dbReference type="Pfam" id="PF13407"/>
    </source>
</evidence>
<accession>A0A0R2AEN0</accession>
<name>A0A0R2AEN0_9LACO</name>
<feature type="domain" description="Periplasmic binding protein" evidence="5">
    <location>
        <begin position="34"/>
        <end position="291"/>
    </location>
</feature>
<dbReference type="SUPFAM" id="SSF53822">
    <property type="entry name" value="Periplasmic binding protein-like I"/>
    <property type="match status" value="1"/>
</dbReference>
<feature type="chain" id="PRO_5039624909" evidence="4">
    <location>
        <begin position="21"/>
        <end position="320"/>
    </location>
</feature>
<dbReference type="PANTHER" id="PTHR46847">
    <property type="entry name" value="D-ALLOSE-BINDING PERIPLASMIC PROTEIN-RELATED"/>
    <property type="match status" value="1"/>
</dbReference>
<comment type="caution">
    <text evidence="6">The sequence shown here is derived from an EMBL/GenBank/DDBJ whole genome shotgun (WGS) entry which is preliminary data.</text>
</comment>
<dbReference type="PATRIC" id="fig|1423718.3.peg.1412"/>
<dbReference type="PANTHER" id="PTHR46847:SF1">
    <property type="entry name" value="D-ALLOSE-BINDING PERIPLASMIC PROTEIN-RELATED"/>
    <property type="match status" value="1"/>
</dbReference>
<evidence type="ECO:0000313" key="6">
    <source>
        <dbReference type="EMBL" id="KRM65559.1"/>
    </source>
</evidence>